<evidence type="ECO:0000256" key="3">
    <source>
        <dbReference type="ARBA" id="ARBA00022833"/>
    </source>
</evidence>
<dbReference type="SUPFAM" id="SSF57716">
    <property type="entry name" value="Glucocorticoid receptor-like (DNA-binding domain)"/>
    <property type="match status" value="2"/>
</dbReference>
<dbReference type="PROSITE" id="PS50023">
    <property type="entry name" value="LIM_DOMAIN_2"/>
    <property type="match status" value="1"/>
</dbReference>
<dbReference type="PANTHER" id="PTHR45787:SF13">
    <property type="entry name" value="LD11652P"/>
    <property type="match status" value="1"/>
</dbReference>
<reference evidence="8" key="2">
    <citation type="submission" date="2020-06" db="EMBL/GenBank/DDBJ databases">
        <authorList>
            <person name="Sheffer M."/>
        </authorList>
    </citation>
    <scope>NUCLEOTIDE SEQUENCE</scope>
</reference>
<keyword evidence="2" id="KW-0677">Repeat</keyword>
<dbReference type="InterPro" id="IPR050945">
    <property type="entry name" value="LMO_RBTN_TF"/>
</dbReference>
<evidence type="ECO:0000256" key="6">
    <source>
        <dbReference type="SAM" id="MobiDB-lite"/>
    </source>
</evidence>
<dbReference type="EMBL" id="JABXBU010000001">
    <property type="protein sequence ID" value="KAF8796715.1"/>
    <property type="molecule type" value="Genomic_DNA"/>
</dbReference>
<dbReference type="AlphaFoldDB" id="A0A8T0G2J3"/>
<name>A0A8T0G2J3_ARGBR</name>
<organism evidence="8 9">
    <name type="scientific">Argiope bruennichi</name>
    <name type="common">Wasp spider</name>
    <name type="synonym">Aranea bruennichi</name>
    <dbReference type="NCBI Taxonomy" id="94029"/>
    <lineage>
        <taxon>Eukaryota</taxon>
        <taxon>Metazoa</taxon>
        <taxon>Ecdysozoa</taxon>
        <taxon>Arthropoda</taxon>
        <taxon>Chelicerata</taxon>
        <taxon>Arachnida</taxon>
        <taxon>Araneae</taxon>
        <taxon>Araneomorphae</taxon>
        <taxon>Entelegynae</taxon>
        <taxon>Araneoidea</taxon>
        <taxon>Araneidae</taxon>
        <taxon>Argiope</taxon>
    </lineage>
</organism>
<dbReference type="GO" id="GO:0046872">
    <property type="term" value="F:metal ion binding"/>
    <property type="evidence" value="ECO:0007669"/>
    <property type="project" value="UniProtKB-KW"/>
</dbReference>
<keyword evidence="9" id="KW-1185">Reference proteome</keyword>
<feature type="compositionally biased region" description="Low complexity" evidence="6">
    <location>
        <begin position="120"/>
        <end position="140"/>
    </location>
</feature>
<dbReference type="PANTHER" id="PTHR45787">
    <property type="entry name" value="LD11652P"/>
    <property type="match status" value="1"/>
</dbReference>
<gene>
    <name evidence="8" type="ORF">HNY73_001061</name>
</gene>
<keyword evidence="1 5" id="KW-0479">Metal-binding</keyword>
<evidence type="ECO:0000259" key="7">
    <source>
        <dbReference type="PROSITE" id="PS50023"/>
    </source>
</evidence>
<dbReference type="Gene3D" id="2.10.110.10">
    <property type="entry name" value="Cysteine Rich Protein"/>
    <property type="match status" value="1"/>
</dbReference>
<evidence type="ECO:0000313" key="9">
    <source>
        <dbReference type="Proteomes" id="UP000807504"/>
    </source>
</evidence>
<dbReference type="Proteomes" id="UP000807504">
    <property type="component" value="Unassembled WGS sequence"/>
</dbReference>
<accession>A0A8T0G2J3</accession>
<dbReference type="InterPro" id="IPR001781">
    <property type="entry name" value="Znf_LIM"/>
</dbReference>
<dbReference type="PROSITE" id="PS00478">
    <property type="entry name" value="LIM_DOMAIN_1"/>
    <property type="match status" value="1"/>
</dbReference>
<keyword evidence="4 5" id="KW-0440">LIM domain</keyword>
<dbReference type="CDD" id="cd09386">
    <property type="entry name" value="LIM1_LMO4"/>
    <property type="match status" value="1"/>
</dbReference>
<reference evidence="8" key="1">
    <citation type="journal article" date="2020" name="bioRxiv">
        <title>Chromosome-level reference genome of the European wasp spider Argiope bruennichi: a resource for studies on range expansion and evolutionary adaptation.</title>
        <authorList>
            <person name="Sheffer M.M."/>
            <person name="Hoppe A."/>
            <person name="Krehenwinkel H."/>
            <person name="Uhl G."/>
            <person name="Kuss A.W."/>
            <person name="Jensen L."/>
            <person name="Jensen C."/>
            <person name="Gillespie R.G."/>
            <person name="Hoff K.J."/>
            <person name="Prost S."/>
        </authorList>
    </citation>
    <scope>NUCLEOTIDE SEQUENCE</scope>
</reference>
<evidence type="ECO:0000256" key="2">
    <source>
        <dbReference type="ARBA" id="ARBA00022737"/>
    </source>
</evidence>
<sequence>MKILTCFQCQSSGRYMPSSPDGAPSPTCKASVHDLNIVLESFHIKLRSFSFCPLPTQGFILVPIRKKRNSNLSTTESPYGNYPTDCCPSNHMSMMNPPGHHGDQHHMMGMMATHHGGMATMQQIQPPQQQQQQQQQHFSPPGGPGGSRCCAGCGAKIMDRFLLHALDRYWHNGCLKCSCCQATLADIGSSCFTKGGMILCKNDYVSCLLNLLRDSKTFLLKSEISEVNFSVPLLAGTLGIIACYSDSAGNTPLPPLRICQQQHPSHFS</sequence>
<dbReference type="SMART" id="SM00132">
    <property type="entry name" value="LIM"/>
    <property type="match status" value="1"/>
</dbReference>
<evidence type="ECO:0000256" key="5">
    <source>
        <dbReference type="PROSITE-ProRule" id="PRU00125"/>
    </source>
</evidence>
<evidence type="ECO:0000256" key="1">
    <source>
        <dbReference type="ARBA" id="ARBA00022723"/>
    </source>
</evidence>
<evidence type="ECO:0000313" key="8">
    <source>
        <dbReference type="EMBL" id="KAF8796715.1"/>
    </source>
</evidence>
<evidence type="ECO:0000256" key="4">
    <source>
        <dbReference type="ARBA" id="ARBA00023038"/>
    </source>
</evidence>
<comment type="caution">
    <text evidence="8">The sequence shown here is derived from an EMBL/GenBank/DDBJ whole genome shotgun (WGS) entry which is preliminary data.</text>
</comment>
<proteinExistence type="predicted"/>
<feature type="domain" description="LIM zinc-binding" evidence="7">
    <location>
        <begin position="148"/>
        <end position="210"/>
    </location>
</feature>
<feature type="region of interest" description="Disordered" evidence="6">
    <location>
        <begin position="120"/>
        <end position="143"/>
    </location>
</feature>
<dbReference type="FunFam" id="2.10.110.10:FF:000015">
    <property type="entry name" value="LIM domain only 3"/>
    <property type="match status" value="1"/>
</dbReference>
<keyword evidence="3 5" id="KW-0862">Zinc</keyword>
<protein>
    <submittedName>
        <fullName evidence="8">LIM domain transcription factor LMO4-B like protein</fullName>
    </submittedName>
</protein>
<dbReference type="Pfam" id="PF00412">
    <property type="entry name" value="LIM"/>
    <property type="match status" value="1"/>
</dbReference>